<dbReference type="PANTHER" id="PTHR45724:SF13">
    <property type="entry name" value="AQUAPORIN NIP1-1-RELATED"/>
    <property type="match status" value="1"/>
</dbReference>
<reference evidence="9" key="1">
    <citation type="journal article" date="2019" name="Int. J. Syst. Evol. Microbiol.">
        <title>The Global Catalogue of Microorganisms (GCM) 10K type strain sequencing project: providing services to taxonomists for standard genome sequencing and annotation.</title>
        <authorList>
            <consortium name="The Broad Institute Genomics Platform"/>
            <consortium name="The Broad Institute Genome Sequencing Center for Infectious Disease"/>
            <person name="Wu L."/>
            <person name="Ma J."/>
        </authorList>
    </citation>
    <scope>NUCLEOTIDE SEQUENCE [LARGE SCALE GENOMIC DNA]</scope>
    <source>
        <strain evidence="9">CCUG 56029</strain>
    </source>
</reference>
<evidence type="ECO:0000256" key="4">
    <source>
        <dbReference type="ARBA" id="ARBA00022989"/>
    </source>
</evidence>
<keyword evidence="3 6" id="KW-0812">Transmembrane</keyword>
<dbReference type="PANTHER" id="PTHR45724">
    <property type="entry name" value="AQUAPORIN NIP2-1"/>
    <property type="match status" value="1"/>
</dbReference>
<keyword evidence="9" id="KW-1185">Reference proteome</keyword>
<comment type="subcellular location">
    <subcellularLocation>
        <location evidence="1">Membrane</location>
        <topology evidence="1">Multi-pass membrane protein</topology>
    </subcellularLocation>
</comment>
<dbReference type="InterPro" id="IPR000425">
    <property type="entry name" value="MIP"/>
</dbReference>
<evidence type="ECO:0000256" key="5">
    <source>
        <dbReference type="ARBA" id="ARBA00023136"/>
    </source>
</evidence>
<dbReference type="Proteomes" id="UP001595998">
    <property type="component" value="Unassembled WGS sequence"/>
</dbReference>
<dbReference type="InterPro" id="IPR023271">
    <property type="entry name" value="Aquaporin-like"/>
</dbReference>
<proteinExistence type="inferred from homology"/>
<gene>
    <name evidence="8" type="ORF">ACFOZ9_11940</name>
</gene>
<name>A0ABV8XPT3_9DEIO</name>
<keyword evidence="2 6" id="KW-0813">Transport</keyword>
<evidence type="ECO:0000256" key="2">
    <source>
        <dbReference type="ARBA" id="ARBA00022448"/>
    </source>
</evidence>
<comment type="caution">
    <text evidence="8">The sequence shown here is derived from an EMBL/GenBank/DDBJ whole genome shotgun (WGS) entry which is preliminary data.</text>
</comment>
<dbReference type="Gene3D" id="1.20.1080.10">
    <property type="entry name" value="Glycerol uptake facilitator protein"/>
    <property type="match status" value="1"/>
</dbReference>
<dbReference type="RefSeq" id="WP_380039899.1">
    <property type="nucleotide sequence ID" value="NZ_JBHSEH010000013.1"/>
</dbReference>
<keyword evidence="5 7" id="KW-0472">Membrane</keyword>
<evidence type="ECO:0000256" key="3">
    <source>
        <dbReference type="ARBA" id="ARBA00022692"/>
    </source>
</evidence>
<accession>A0ABV8XPT3</accession>
<feature type="transmembrane region" description="Helical" evidence="7">
    <location>
        <begin position="59"/>
        <end position="78"/>
    </location>
</feature>
<feature type="transmembrane region" description="Helical" evidence="7">
    <location>
        <begin position="30"/>
        <end position="52"/>
    </location>
</feature>
<comment type="similarity">
    <text evidence="6">Belongs to the MIP/aquaporin (TC 1.A.8) family.</text>
</comment>
<feature type="transmembrane region" description="Helical" evidence="7">
    <location>
        <begin position="170"/>
        <end position="191"/>
    </location>
</feature>
<evidence type="ECO:0000256" key="7">
    <source>
        <dbReference type="SAM" id="Phobius"/>
    </source>
</evidence>
<feature type="transmembrane region" description="Helical" evidence="7">
    <location>
        <begin position="211"/>
        <end position="231"/>
    </location>
</feature>
<evidence type="ECO:0000256" key="6">
    <source>
        <dbReference type="RuleBase" id="RU000477"/>
    </source>
</evidence>
<dbReference type="EMBL" id="JBHSEH010000013">
    <property type="protein sequence ID" value="MFC4426921.1"/>
    <property type="molecule type" value="Genomic_DNA"/>
</dbReference>
<dbReference type="InterPro" id="IPR034294">
    <property type="entry name" value="Aquaporin_transptr"/>
</dbReference>
<feature type="transmembrane region" description="Helical" evidence="7">
    <location>
        <begin position="107"/>
        <end position="127"/>
    </location>
</feature>
<sequence length="251" mass="25871">MTPLDRDHPGPPDDSASGLQEWSNVRLTRALVAELLGTFVLTLASVGALLLARQGLLPEVAATALTPGLVVLAMVYSLGDVSGAHINPVVTLAFALRGAFPWRLVLPYWAAQFAASLLAALVLRAVTTLPHGTERVSPVGATLLEVGCAGLLLVVVLATAHRNAKLRPAVGLAVGSTVALDHFVSNSLSAVAMNPAKVFGPALLDGTLPEAWPHLLGPLIGALLGLGLTWLMRGSLNESEAEAAEGTGGRD</sequence>
<evidence type="ECO:0000313" key="9">
    <source>
        <dbReference type="Proteomes" id="UP001595998"/>
    </source>
</evidence>
<protein>
    <submittedName>
        <fullName evidence="8">MIP/aquaporin family protein</fullName>
    </submittedName>
</protein>
<dbReference type="Pfam" id="PF00230">
    <property type="entry name" value="MIP"/>
    <property type="match status" value="1"/>
</dbReference>
<organism evidence="8 9">
    <name type="scientific">Deinococcus navajonensis</name>
    <dbReference type="NCBI Taxonomy" id="309884"/>
    <lineage>
        <taxon>Bacteria</taxon>
        <taxon>Thermotogati</taxon>
        <taxon>Deinococcota</taxon>
        <taxon>Deinococci</taxon>
        <taxon>Deinococcales</taxon>
        <taxon>Deinococcaceae</taxon>
        <taxon>Deinococcus</taxon>
    </lineage>
</organism>
<evidence type="ECO:0000256" key="1">
    <source>
        <dbReference type="ARBA" id="ARBA00004141"/>
    </source>
</evidence>
<feature type="transmembrane region" description="Helical" evidence="7">
    <location>
        <begin position="139"/>
        <end position="158"/>
    </location>
</feature>
<dbReference type="SUPFAM" id="SSF81338">
    <property type="entry name" value="Aquaporin-like"/>
    <property type="match status" value="1"/>
</dbReference>
<dbReference type="PRINTS" id="PR00783">
    <property type="entry name" value="MINTRINSICP"/>
</dbReference>
<evidence type="ECO:0000313" key="8">
    <source>
        <dbReference type="EMBL" id="MFC4426921.1"/>
    </source>
</evidence>
<keyword evidence="4 7" id="KW-1133">Transmembrane helix</keyword>